<protein>
    <recommendedName>
        <fullName evidence="5">YgiT-type zinc finger domain-containing protein</fullName>
    </recommendedName>
</protein>
<reference evidence="2" key="3">
    <citation type="submission" date="2021-08" db="EMBL/GenBank/DDBJ databases">
        <authorList>
            <person name="de Jong S."/>
            <person name="van den Broek M."/>
            <person name="Merkel A."/>
            <person name="de la Torre Cortes P."/>
            <person name="Kalamorz F."/>
            <person name="Cook G."/>
            <person name="van Loosdrecht M."/>
            <person name="McMillan D."/>
        </authorList>
    </citation>
    <scope>NUCLEOTIDE SEQUENCE</scope>
    <source>
        <strain evidence="2">TA2.A1</strain>
    </source>
</reference>
<proteinExistence type="predicted"/>
<evidence type="ECO:0000313" key="4">
    <source>
        <dbReference type="Proteomes" id="UP000825179"/>
    </source>
</evidence>
<dbReference type="Proteomes" id="UP000010716">
    <property type="component" value="Unassembled WGS sequence"/>
</dbReference>
<evidence type="ECO:0008006" key="5">
    <source>
        <dbReference type="Google" id="ProtNLM"/>
    </source>
</evidence>
<accession>F5L7H4</accession>
<keyword evidence="4" id="KW-1185">Reference proteome</keyword>
<gene>
    <name evidence="1" type="ORF">CathTA2_1774</name>
    <name evidence="2" type="ORF">HUR95_16360</name>
</gene>
<dbReference type="RefSeq" id="WP_007504887.1">
    <property type="nucleotide sequence ID" value="NZ_AFCE01000141.1"/>
</dbReference>
<evidence type="ECO:0000313" key="2">
    <source>
        <dbReference type="EMBL" id="QZT33765.1"/>
    </source>
</evidence>
<sequence>MSFCCGASMTGAIGTVKYKRTLIHNVPILYCPICQSFEVHEKVRDEYEILAEYAHADHAPEVYFTDYVDVDNLESLFDQCVEINGSTEEVLRAQIDHALDLLAVAKKLRDQKWQEDLLYRLKVLSGRLRREQSKSKNSNL</sequence>
<reference evidence="2 4" key="2">
    <citation type="journal article" date="2020" name="Extremophiles">
        <title>Genomic analysis of Caldalkalibacillus thermarum TA2.A1 reveals aerobic alkaliphilic metabolism and evolutionary hallmarks linking alkaliphilic bacteria and plant life.</title>
        <authorList>
            <person name="de Jong S.I."/>
            <person name="van den Broek M.A."/>
            <person name="Merkel A.Y."/>
            <person name="de la Torre Cortes P."/>
            <person name="Kalamorz F."/>
            <person name="Cook G.M."/>
            <person name="van Loosdrecht M.C.M."/>
            <person name="McMillan D.G.G."/>
        </authorList>
    </citation>
    <scope>NUCLEOTIDE SEQUENCE [LARGE SCALE GENOMIC DNA]</scope>
    <source>
        <strain evidence="2 4">TA2.A1</strain>
    </source>
</reference>
<dbReference type="EMBL" id="CP082237">
    <property type="protein sequence ID" value="QZT33765.1"/>
    <property type="molecule type" value="Genomic_DNA"/>
</dbReference>
<organism evidence="1 3">
    <name type="scientific">Caldalkalibacillus thermarum (strain TA2.A1)</name>
    <dbReference type="NCBI Taxonomy" id="986075"/>
    <lineage>
        <taxon>Bacteria</taxon>
        <taxon>Bacillati</taxon>
        <taxon>Bacillota</taxon>
        <taxon>Bacilli</taxon>
        <taxon>Bacillales</taxon>
        <taxon>Bacillaceae</taxon>
        <taxon>Caldalkalibacillus</taxon>
    </lineage>
</organism>
<name>F5L7H4_CALTT</name>
<dbReference type="Proteomes" id="UP000825179">
    <property type="component" value="Chromosome"/>
</dbReference>
<dbReference type="KEGG" id="cthu:HUR95_16360"/>
<evidence type="ECO:0000313" key="3">
    <source>
        <dbReference type="Proteomes" id="UP000010716"/>
    </source>
</evidence>
<reference evidence="1 3" key="1">
    <citation type="journal article" date="2011" name="J. Bacteriol.">
        <title>Draft genome sequence of the thermoalkaliphilic Caldalkalibacillus thermarum strain TA2.A1.</title>
        <authorList>
            <person name="Kalamorz F."/>
            <person name="Keis S."/>
            <person name="McMillan D.G."/>
            <person name="Olsson K."/>
            <person name="Stanton J.A."/>
            <person name="Stockwell P."/>
            <person name="Black M.A."/>
            <person name="Klingeman D.M."/>
            <person name="Land M.L."/>
            <person name="Han C.S."/>
            <person name="Martin S.L."/>
            <person name="Becher S.A."/>
            <person name="Peddie C.J."/>
            <person name="Morgan H.W."/>
            <person name="Matthies D."/>
            <person name="Preiss L."/>
            <person name="Meier T."/>
            <person name="Brown S.D."/>
            <person name="Cook G.M."/>
        </authorList>
    </citation>
    <scope>NUCLEOTIDE SEQUENCE [LARGE SCALE GENOMIC DNA]</scope>
    <source>
        <strain evidence="1 3">TA2.A1</strain>
    </source>
</reference>
<dbReference type="EMBL" id="AFCE01000141">
    <property type="protein sequence ID" value="EGL82688.1"/>
    <property type="molecule type" value="Genomic_DNA"/>
</dbReference>
<evidence type="ECO:0000313" key="1">
    <source>
        <dbReference type="EMBL" id="EGL82688.1"/>
    </source>
</evidence>
<dbReference type="AlphaFoldDB" id="F5L7H4"/>
<dbReference type="eggNOG" id="ENOG5032W73">
    <property type="taxonomic scope" value="Bacteria"/>
</dbReference>
<dbReference type="OrthoDB" id="2381339at2"/>